<reference evidence="1" key="1">
    <citation type="journal article" date="2015" name="Nature">
        <title>Complex archaea that bridge the gap between prokaryotes and eukaryotes.</title>
        <authorList>
            <person name="Spang A."/>
            <person name="Saw J.H."/>
            <person name="Jorgensen S.L."/>
            <person name="Zaremba-Niedzwiedzka K."/>
            <person name="Martijn J."/>
            <person name="Lind A.E."/>
            <person name="van Eijk R."/>
            <person name="Schleper C."/>
            <person name="Guy L."/>
            <person name="Ettema T.J."/>
        </authorList>
    </citation>
    <scope>NUCLEOTIDE SEQUENCE</scope>
</reference>
<organism evidence="1">
    <name type="scientific">marine sediment metagenome</name>
    <dbReference type="NCBI Taxonomy" id="412755"/>
    <lineage>
        <taxon>unclassified sequences</taxon>
        <taxon>metagenomes</taxon>
        <taxon>ecological metagenomes</taxon>
    </lineage>
</organism>
<comment type="caution">
    <text evidence="1">The sequence shown here is derived from an EMBL/GenBank/DDBJ whole genome shotgun (WGS) entry which is preliminary data.</text>
</comment>
<dbReference type="EMBL" id="LAZR01037929">
    <property type="protein sequence ID" value="KKL20890.1"/>
    <property type="molecule type" value="Genomic_DNA"/>
</dbReference>
<gene>
    <name evidence="1" type="ORF">LCGC14_2450920</name>
</gene>
<proteinExistence type="predicted"/>
<dbReference type="AlphaFoldDB" id="A0A0F9BGK4"/>
<evidence type="ECO:0000313" key="1">
    <source>
        <dbReference type="EMBL" id="KKL20890.1"/>
    </source>
</evidence>
<name>A0A0F9BGK4_9ZZZZ</name>
<sequence>MSGQEVYEKYEDNWETSMGGWFPGEKVILRGKNVLTELNEYRWLEYLLFGITGRHSPRIARLIEGMWVICTSFPDPRLWNNR</sequence>
<feature type="non-terminal residue" evidence="1">
    <location>
        <position position="82"/>
    </location>
</feature>
<accession>A0A0F9BGK4</accession>
<protein>
    <submittedName>
        <fullName evidence="1">Uncharacterized protein</fullName>
    </submittedName>
</protein>